<evidence type="ECO:0000313" key="3">
    <source>
        <dbReference type="Proteomes" id="UP000176299"/>
    </source>
</evidence>
<sequence>MRPSKEDLKKLILGYLSQNKRMSLSTCKESVPWAATVMYAYDDELNIYFLSKVETRKVQNLLSNSRVAATINEVTGGIGKVKGIQLEGECQMVGRIEAARVYALFLKRFFWLKDYIPSARQVFSKAIQDRLFKITPKKIYYLDDELFGREGREVLDLNI</sequence>
<dbReference type="Gene3D" id="2.30.110.10">
    <property type="entry name" value="Electron Transport, Fmn-binding Protein, Chain A"/>
    <property type="match status" value="1"/>
</dbReference>
<feature type="domain" description="Pyridoxamine 5'-phosphate oxidase N-terminal" evidence="1">
    <location>
        <begin position="13"/>
        <end position="142"/>
    </location>
</feature>
<proteinExistence type="predicted"/>
<dbReference type="SUPFAM" id="SSF50475">
    <property type="entry name" value="FMN-binding split barrel"/>
    <property type="match status" value="1"/>
</dbReference>
<protein>
    <recommendedName>
        <fullName evidence="1">Pyridoxamine 5'-phosphate oxidase N-terminal domain-containing protein</fullName>
    </recommendedName>
</protein>
<dbReference type="InterPro" id="IPR012349">
    <property type="entry name" value="Split_barrel_FMN-bd"/>
</dbReference>
<dbReference type="STRING" id="1802591.A2113_02275"/>
<name>A0A1G1W4Y7_9BACT</name>
<dbReference type="Proteomes" id="UP000176299">
    <property type="component" value="Unassembled WGS sequence"/>
</dbReference>
<dbReference type="AlphaFoldDB" id="A0A1G1W4Y7"/>
<comment type="caution">
    <text evidence="2">The sequence shown here is derived from an EMBL/GenBank/DDBJ whole genome shotgun (WGS) entry which is preliminary data.</text>
</comment>
<evidence type="ECO:0000259" key="1">
    <source>
        <dbReference type="Pfam" id="PF01243"/>
    </source>
</evidence>
<organism evidence="2 3">
    <name type="scientific">Candidatus Woykebacteria bacterium GWA1_44_8</name>
    <dbReference type="NCBI Taxonomy" id="1802591"/>
    <lineage>
        <taxon>Bacteria</taxon>
        <taxon>Candidatus Woykeibacteriota</taxon>
    </lineage>
</organism>
<dbReference type="Pfam" id="PF01243">
    <property type="entry name" value="PNPOx_N"/>
    <property type="match status" value="1"/>
</dbReference>
<evidence type="ECO:0000313" key="2">
    <source>
        <dbReference type="EMBL" id="OGY22693.1"/>
    </source>
</evidence>
<accession>A0A1G1W4Y7</accession>
<reference evidence="2 3" key="1">
    <citation type="journal article" date="2016" name="Nat. Commun.">
        <title>Thousands of microbial genomes shed light on interconnected biogeochemical processes in an aquifer system.</title>
        <authorList>
            <person name="Anantharaman K."/>
            <person name="Brown C.T."/>
            <person name="Hug L.A."/>
            <person name="Sharon I."/>
            <person name="Castelle C.J."/>
            <person name="Probst A.J."/>
            <person name="Thomas B.C."/>
            <person name="Singh A."/>
            <person name="Wilkins M.J."/>
            <person name="Karaoz U."/>
            <person name="Brodie E.L."/>
            <person name="Williams K.H."/>
            <person name="Hubbard S.S."/>
            <person name="Banfield J.F."/>
        </authorList>
    </citation>
    <scope>NUCLEOTIDE SEQUENCE [LARGE SCALE GENOMIC DNA]</scope>
</reference>
<gene>
    <name evidence="2" type="ORF">A2113_02275</name>
</gene>
<dbReference type="InterPro" id="IPR011576">
    <property type="entry name" value="Pyridox_Oxase_N"/>
</dbReference>
<dbReference type="EMBL" id="MHCN01000001">
    <property type="protein sequence ID" value="OGY22693.1"/>
    <property type="molecule type" value="Genomic_DNA"/>
</dbReference>